<dbReference type="AlphaFoldDB" id="A0A8H6LXB6"/>
<evidence type="ECO:0000313" key="3">
    <source>
        <dbReference type="Proteomes" id="UP000521943"/>
    </source>
</evidence>
<feature type="transmembrane region" description="Helical" evidence="1">
    <location>
        <begin position="72"/>
        <end position="93"/>
    </location>
</feature>
<gene>
    <name evidence="2" type="ORF">DFP72DRAFT_1018729</name>
</gene>
<keyword evidence="1" id="KW-0472">Membrane</keyword>
<evidence type="ECO:0000256" key="1">
    <source>
        <dbReference type="SAM" id="Phobius"/>
    </source>
</evidence>
<dbReference type="OrthoDB" id="4261061at2759"/>
<evidence type="ECO:0000313" key="2">
    <source>
        <dbReference type="EMBL" id="KAF6744606.1"/>
    </source>
</evidence>
<reference evidence="2 3" key="1">
    <citation type="submission" date="2020-07" db="EMBL/GenBank/DDBJ databases">
        <title>Comparative genomics of pyrophilous fungi reveals a link between fire events and developmental genes.</title>
        <authorList>
            <consortium name="DOE Joint Genome Institute"/>
            <person name="Steindorff A.S."/>
            <person name="Carver A."/>
            <person name="Calhoun S."/>
            <person name="Stillman K."/>
            <person name="Liu H."/>
            <person name="Lipzen A."/>
            <person name="Pangilinan J."/>
            <person name="Labutti K."/>
            <person name="Bruns T.D."/>
            <person name="Grigoriev I.V."/>
        </authorList>
    </citation>
    <scope>NUCLEOTIDE SEQUENCE [LARGE SCALE GENOMIC DNA]</scope>
    <source>
        <strain evidence="2 3">CBS 144469</strain>
    </source>
</reference>
<feature type="transmembrane region" description="Helical" evidence="1">
    <location>
        <begin position="196"/>
        <end position="217"/>
    </location>
</feature>
<keyword evidence="1" id="KW-0812">Transmembrane</keyword>
<proteinExistence type="predicted"/>
<feature type="transmembrane region" description="Helical" evidence="1">
    <location>
        <begin position="237"/>
        <end position="261"/>
    </location>
</feature>
<keyword evidence="3" id="KW-1185">Reference proteome</keyword>
<organism evidence="2 3">
    <name type="scientific">Ephemerocybe angulata</name>
    <dbReference type="NCBI Taxonomy" id="980116"/>
    <lineage>
        <taxon>Eukaryota</taxon>
        <taxon>Fungi</taxon>
        <taxon>Dikarya</taxon>
        <taxon>Basidiomycota</taxon>
        <taxon>Agaricomycotina</taxon>
        <taxon>Agaricomycetes</taxon>
        <taxon>Agaricomycetidae</taxon>
        <taxon>Agaricales</taxon>
        <taxon>Agaricineae</taxon>
        <taxon>Psathyrellaceae</taxon>
        <taxon>Ephemerocybe</taxon>
    </lineage>
</organism>
<feature type="transmembrane region" description="Helical" evidence="1">
    <location>
        <begin position="152"/>
        <end position="175"/>
    </location>
</feature>
<protein>
    <submittedName>
        <fullName evidence="2">Uncharacterized protein</fullName>
    </submittedName>
</protein>
<feature type="transmembrane region" description="Helical" evidence="1">
    <location>
        <begin position="15"/>
        <end position="36"/>
    </location>
</feature>
<sequence length="263" mass="29596">MSTPVVAGFSLTNRLLIYFNFLLAPAHLLAGGEITLPEKLRYLRYFPSNLGFLAYDCYQQVLWYKAINTEEIHALSLVIAYLNAMYAITYLAGLSAANHLYFSLQALGVAGMLTINAISGWINCTQNLPKGDGVYRFWFFGWRRLSEGWRGLAIFIQVLITLGSLILAIVVIILARRHSQFMGKYAKEQGEPWGKWWRIGAIALLTLIVLIFGWPLALWMELVVLKNGLVSETDWVAVYLFIAQVVMMIIPGFVVTVAAHLTD</sequence>
<name>A0A8H6LXB6_9AGAR</name>
<dbReference type="EMBL" id="JACGCI010000117">
    <property type="protein sequence ID" value="KAF6744606.1"/>
    <property type="molecule type" value="Genomic_DNA"/>
</dbReference>
<dbReference type="Proteomes" id="UP000521943">
    <property type="component" value="Unassembled WGS sequence"/>
</dbReference>
<accession>A0A8H6LXB6</accession>
<keyword evidence="1" id="KW-1133">Transmembrane helix</keyword>
<comment type="caution">
    <text evidence="2">The sequence shown here is derived from an EMBL/GenBank/DDBJ whole genome shotgun (WGS) entry which is preliminary data.</text>
</comment>